<keyword evidence="1" id="KW-0946">Virion</keyword>
<dbReference type="InterPro" id="IPR058242">
    <property type="entry name" value="Capsid_partitivirus"/>
</dbReference>
<sequence>MSSLANKLASLKNKSVVLEVQNIKYPDNIADPLALFEKNSSPKTASANDWTIDVFPSQIPIFMYIMQIAAAASAAADHKNQVKSSLATFVLYYAVVLQGFFLLNDLHVRPSPSAHASSWSTVSWKNKFAEYLLSLPVPDSMKTIFAQLSATETARTKNVFFVPSAAGFNIHHFFGRFVPINFFAHLHDCIATMPGNSKPSEIQQDFLSRQLFKLLANHIPNKTFATCADILGIHPDGTTNVNAVYATGKWYQVFSSVFNPVLFRDFHRRSSLATLDLQTPNFKKASAINAYDILFAATPYNLNELRTVLDHLAPIIKSVTPMTKSLSQVISEATGINILQHGYSTFALPTWLSNPDTTNKTFISGTGKLKSQDYDARAADLTFLVATPDRPAKSDVKVADLSSGATITALHFPWSLVSTGHTAASKPTDADFVVFDDNVHPTPRVLVLDVLASETVSAHLATLCGMIIESFELDATTVEHPNVDKSLASQNSLFADSAIPYKYVVRATRFYKRTDQLPPVCRRLLPKPSTSQPAASLLHDRTKVMLPLVDAKDGGPVGTAAIHDAGTFTTLPGMTKTSNFNWIKYAQSFLGFRTLNPNSSDDDDKIPQTDLDRFYLWSPYTYTPVYDSDCTELVPDLTANRSYFLSNLRSIFGTDVNLVEVEHPFVAMPV</sequence>
<protein>
    <submittedName>
        <fullName evidence="1">Coat protein</fullName>
    </submittedName>
</protein>
<organism evidence="1">
    <name type="scientific">Entoleuca partitivirus 2</name>
    <dbReference type="NCBI Taxonomy" id="2086650"/>
    <lineage>
        <taxon>Viruses</taxon>
        <taxon>Riboviria</taxon>
        <taxon>Orthornavirae</taxon>
        <taxon>Pisuviricota</taxon>
        <taxon>Duplopiviricetes</taxon>
        <taxon>Durnavirales</taxon>
        <taxon>Partitiviridae</taxon>
    </lineage>
</organism>
<evidence type="ECO:0000313" key="1">
    <source>
        <dbReference type="EMBL" id="QKD77234.1"/>
    </source>
</evidence>
<dbReference type="Pfam" id="PF25666">
    <property type="entry name" value="Partiti_capsid"/>
    <property type="match status" value="1"/>
</dbReference>
<reference evidence="1" key="1">
    <citation type="journal article" date="2020" name="Virus Res.">
        <title>Two novel partitiviruses that accumulate differentially in Rosellinia necatrix and Entoleuca sp. infecting avocado.</title>
        <authorList>
            <person name="Velasco L."/>
            <person name="Lopez-Herrera C."/>
            <person name="Cretazzo E."/>
        </authorList>
    </citation>
    <scope>NUCLEOTIDE SEQUENCE</scope>
    <source>
        <strain evidence="1">E97-14</strain>
    </source>
</reference>
<dbReference type="EMBL" id="MN257042">
    <property type="protein sequence ID" value="QKD77234.1"/>
    <property type="molecule type" value="Genomic_RNA"/>
</dbReference>
<name>A0A6M8AV97_9VIRU</name>
<proteinExistence type="predicted"/>
<accession>A0A6M8AV97</accession>
<keyword evidence="1" id="KW-0167">Capsid protein</keyword>
<dbReference type="GO" id="GO:0019028">
    <property type="term" value="C:viral capsid"/>
    <property type="evidence" value="ECO:0007669"/>
    <property type="project" value="UniProtKB-KW"/>
</dbReference>